<dbReference type="InterPro" id="IPR011042">
    <property type="entry name" value="6-blade_b-propeller_TolB-like"/>
</dbReference>
<name>A0ABD3WW20_SINWO</name>
<accession>A0ABD3WW20</accession>
<dbReference type="Proteomes" id="UP001634394">
    <property type="component" value="Unassembled WGS sequence"/>
</dbReference>
<evidence type="ECO:0000313" key="2">
    <source>
        <dbReference type="Proteomes" id="UP001634394"/>
    </source>
</evidence>
<comment type="caution">
    <text evidence="1">The sequence shown here is derived from an EMBL/GenBank/DDBJ whole genome shotgun (WGS) entry which is preliminary data.</text>
</comment>
<dbReference type="Gene3D" id="2.120.10.30">
    <property type="entry name" value="TolB, C-terminal domain"/>
    <property type="match status" value="1"/>
</dbReference>
<keyword evidence="2" id="KW-1185">Reference proteome</keyword>
<protein>
    <submittedName>
        <fullName evidence="1">Uncharacterized protein</fullName>
    </submittedName>
</protein>
<dbReference type="AlphaFoldDB" id="A0ABD3WW20"/>
<feature type="non-terminal residue" evidence="1">
    <location>
        <position position="1"/>
    </location>
</feature>
<dbReference type="SUPFAM" id="SSF50969">
    <property type="entry name" value="YVTN repeat-like/Quinoprotein amine dehydrogenase"/>
    <property type="match status" value="1"/>
</dbReference>
<proteinExistence type="predicted"/>
<reference evidence="1 2" key="1">
    <citation type="submission" date="2024-11" db="EMBL/GenBank/DDBJ databases">
        <title>Chromosome-level genome assembly of the freshwater bivalve Anodonta woodiana.</title>
        <authorList>
            <person name="Chen X."/>
        </authorList>
    </citation>
    <scope>NUCLEOTIDE SEQUENCE [LARGE SCALE GENOMIC DNA]</scope>
    <source>
        <strain evidence="1">MN2024</strain>
        <tissue evidence="1">Gills</tissue>
    </source>
</reference>
<gene>
    <name evidence="1" type="ORF">ACJMK2_030531</name>
</gene>
<dbReference type="InterPro" id="IPR011044">
    <property type="entry name" value="Quino_amine_DH_bsu"/>
</dbReference>
<organism evidence="1 2">
    <name type="scientific">Sinanodonta woodiana</name>
    <name type="common">Chinese pond mussel</name>
    <name type="synonym">Anodonta woodiana</name>
    <dbReference type="NCBI Taxonomy" id="1069815"/>
    <lineage>
        <taxon>Eukaryota</taxon>
        <taxon>Metazoa</taxon>
        <taxon>Spiralia</taxon>
        <taxon>Lophotrochozoa</taxon>
        <taxon>Mollusca</taxon>
        <taxon>Bivalvia</taxon>
        <taxon>Autobranchia</taxon>
        <taxon>Heteroconchia</taxon>
        <taxon>Palaeoheterodonta</taxon>
        <taxon>Unionida</taxon>
        <taxon>Unionoidea</taxon>
        <taxon>Unionidae</taxon>
        <taxon>Unioninae</taxon>
        <taxon>Sinanodonta</taxon>
    </lineage>
</organism>
<dbReference type="EMBL" id="JBJQND010000004">
    <property type="protein sequence ID" value="KAL3878162.1"/>
    <property type="molecule type" value="Genomic_DNA"/>
</dbReference>
<sequence>NRCPWYRDIVVCRNQIFLIDWKESKVRIHGVHDGKLLYKSDRLESSPHALHLINDTDIAVIMSNGLIKIMSTHNTPVTRWTRDLRVQGGLDKYYGVVAFKGDLVVCGVKKNTACWCIVSSNDGHVVGTIHEICKVNLFVSSFISVKHNIIYISCYVNSPDTGVIAYDVQNPSKIKYSYKHTDLKRPTGIAINHHGSLFVCNENDPYPCIHHLTSECQLVFIITQGLLPRILNAIPLALLAIFWDDGLLY</sequence>
<feature type="non-terminal residue" evidence="1">
    <location>
        <position position="249"/>
    </location>
</feature>
<evidence type="ECO:0000313" key="1">
    <source>
        <dbReference type="EMBL" id="KAL3878162.1"/>
    </source>
</evidence>